<dbReference type="PROSITE" id="PS51257">
    <property type="entry name" value="PROKAR_LIPOPROTEIN"/>
    <property type="match status" value="1"/>
</dbReference>
<evidence type="ECO:0000313" key="1">
    <source>
        <dbReference type="EMBL" id="KXL52388.1"/>
    </source>
</evidence>
<organism evidence="1 2">
    <name type="scientific">Anaerotignum neopropionicum</name>
    <dbReference type="NCBI Taxonomy" id="36847"/>
    <lineage>
        <taxon>Bacteria</taxon>
        <taxon>Bacillati</taxon>
        <taxon>Bacillota</taxon>
        <taxon>Clostridia</taxon>
        <taxon>Lachnospirales</taxon>
        <taxon>Anaerotignaceae</taxon>
        <taxon>Anaerotignum</taxon>
    </lineage>
</organism>
<evidence type="ECO:0000313" key="2">
    <source>
        <dbReference type="Proteomes" id="UP000070539"/>
    </source>
</evidence>
<proteinExistence type="predicted"/>
<dbReference type="OrthoDB" id="286202at2"/>
<sequence length="549" mass="58758">MKIKSIYLKSYVTKTGRCFTALLLACVMIFSISACGGKKTKGEEIKPISVEREEEPQALQTANEATVIALRQYIYARLATEAFLSVDASSMSIEELSAMANEVLLAWENAETVSSSAVDVTDHAILLLDTPAAKQSLNINGTQASFMPLAAVGSLFQNVAYAAEGGRKIDPQTWAENLTKQYDALSGAKRYQQLAQQLGTDAKSAYEQMVLAQKIIRNAAELEEAEGVVKAWTESINYLQGVKTASKVGVFVVGTVVTGGGSVSALGASSMSLGQAGGIVVGGTDCIVDIAATGSNIILAENHQVTVGFNDLKDKLAPVSAVVGLATFNAGETGEQLTYIGDTLADWFFEGKILGVKVDKRNVSARVFDSVDGVSAESALEKAGYVFPEATKTLKEIMDALQYDPEEAIAKMDAIVSQMAELERMVEGWVEAENDQSTSTENSLGITSIFGTYTCTFVYNGSEDEGEDVETIMIQDKGDGTVGWIDEDGEETILTYNKNTGTLHWDEDGFTIYIAFSGTGNSLTGSGYMKGIFWENPLDVSISLTKISD</sequence>
<dbReference type="EMBL" id="LRVM01000008">
    <property type="protein sequence ID" value="KXL52388.1"/>
    <property type="molecule type" value="Genomic_DNA"/>
</dbReference>
<dbReference type="STRING" id="36847.CLNEO_23220"/>
<keyword evidence="2" id="KW-1185">Reference proteome</keyword>
<comment type="caution">
    <text evidence="1">The sequence shown here is derived from an EMBL/GenBank/DDBJ whole genome shotgun (WGS) entry which is preliminary data.</text>
</comment>
<dbReference type="AlphaFoldDB" id="A0A136WCZ6"/>
<name>A0A136WCZ6_9FIRM</name>
<dbReference type="RefSeq" id="WP_066089202.1">
    <property type="nucleotide sequence ID" value="NZ_LRVM01000008.1"/>
</dbReference>
<gene>
    <name evidence="1" type="ORF">CLNEO_23220</name>
</gene>
<dbReference type="Proteomes" id="UP000070539">
    <property type="component" value="Unassembled WGS sequence"/>
</dbReference>
<reference evidence="1 2" key="1">
    <citation type="submission" date="2016-01" db="EMBL/GenBank/DDBJ databases">
        <title>Genome sequence of Clostridium neopropionicum X4, DSM-3847.</title>
        <authorList>
            <person name="Poehlein A."/>
            <person name="Beck M.H."/>
            <person name="Bengelsdorf F.R."/>
            <person name="Daniel R."/>
            <person name="Duerre P."/>
        </authorList>
    </citation>
    <scope>NUCLEOTIDE SEQUENCE [LARGE SCALE GENOMIC DNA]</scope>
    <source>
        <strain evidence="1 2">DSM-3847</strain>
    </source>
</reference>
<protein>
    <submittedName>
        <fullName evidence="1">Uncharacterized protein</fullName>
    </submittedName>
</protein>
<accession>A0A136WCZ6</accession>